<dbReference type="EMBL" id="RKIK01000051">
    <property type="protein sequence ID" value="ROV59149.1"/>
    <property type="molecule type" value="Genomic_DNA"/>
</dbReference>
<dbReference type="CDD" id="cd00093">
    <property type="entry name" value="HTH_XRE"/>
    <property type="match status" value="1"/>
</dbReference>
<dbReference type="Proteomes" id="UP000278792">
    <property type="component" value="Unassembled WGS sequence"/>
</dbReference>
<reference evidence="2 3" key="1">
    <citation type="submission" date="2018-11" db="EMBL/GenBank/DDBJ databases">
        <title>Vibrio ponticus strain CAIM 1751 pathogenic for the snapper Lutjanus guttatus.</title>
        <authorList>
            <person name="Soto-Rodriguez S."/>
            <person name="Lozano-Olvera R."/>
            <person name="Gomez-Gil B."/>
        </authorList>
    </citation>
    <scope>NUCLEOTIDE SEQUENCE [LARGE SCALE GENOMIC DNA]</scope>
    <source>
        <strain evidence="2 3">CAIM 1751</strain>
    </source>
</reference>
<dbReference type="Pfam" id="PF01381">
    <property type="entry name" value="HTH_3"/>
    <property type="match status" value="1"/>
</dbReference>
<dbReference type="PROSITE" id="PS50943">
    <property type="entry name" value="HTH_CROC1"/>
    <property type="match status" value="1"/>
</dbReference>
<proteinExistence type="predicted"/>
<sequence length="104" mass="11820">MMIDPIVQVITTRRKLAKLTRQQMADVAGMSLKTYQRIERGESDMKISQYRSIIRALNLTDLDIALDVKEIQPFTNADLLAAARLLSPEAQAMLVRFIMQVAKK</sequence>
<gene>
    <name evidence="2" type="ORF">EGH82_15225</name>
</gene>
<accession>A0A3N3DXP2</accession>
<dbReference type="Gene3D" id="1.10.260.40">
    <property type="entry name" value="lambda repressor-like DNA-binding domains"/>
    <property type="match status" value="1"/>
</dbReference>
<organism evidence="2 3">
    <name type="scientific">Vibrio ponticus</name>
    <dbReference type="NCBI Taxonomy" id="265668"/>
    <lineage>
        <taxon>Bacteria</taxon>
        <taxon>Pseudomonadati</taxon>
        <taxon>Pseudomonadota</taxon>
        <taxon>Gammaproteobacteria</taxon>
        <taxon>Vibrionales</taxon>
        <taxon>Vibrionaceae</taxon>
        <taxon>Vibrio</taxon>
    </lineage>
</organism>
<dbReference type="RefSeq" id="WP_123782740.1">
    <property type="nucleotide sequence ID" value="NZ_RKIK01000051.1"/>
</dbReference>
<comment type="caution">
    <text evidence="2">The sequence shown here is derived from an EMBL/GenBank/DDBJ whole genome shotgun (WGS) entry which is preliminary data.</text>
</comment>
<dbReference type="SMART" id="SM00530">
    <property type="entry name" value="HTH_XRE"/>
    <property type="match status" value="1"/>
</dbReference>
<dbReference type="InterPro" id="IPR001387">
    <property type="entry name" value="Cro/C1-type_HTH"/>
</dbReference>
<evidence type="ECO:0000259" key="1">
    <source>
        <dbReference type="PROSITE" id="PS50943"/>
    </source>
</evidence>
<dbReference type="AlphaFoldDB" id="A0A3N3DXP2"/>
<dbReference type="InterPro" id="IPR010982">
    <property type="entry name" value="Lambda_DNA-bd_dom_sf"/>
</dbReference>
<dbReference type="GO" id="GO:0003677">
    <property type="term" value="F:DNA binding"/>
    <property type="evidence" value="ECO:0007669"/>
    <property type="project" value="InterPro"/>
</dbReference>
<name>A0A3N3DXP2_9VIBR</name>
<dbReference type="SUPFAM" id="SSF47413">
    <property type="entry name" value="lambda repressor-like DNA-binding domains"/>
    <property type="match status" value="1"/>
</dbReference>
<evidence type="ECO:0000313" key="3">
    <source>
        <dbReference type="Proteomes" id="UP000278792"/>
    </source>
</evidence>
<protein>
    <submittedName>
        <fullName evidence="2">XRE family transcriptional regulator</fullName>
    </submittedName>
</protein>
<feature type="domain" description="HTH cro/C1-type" evidence="1">
    <location>
        <begin position="10"/>
        <end position="64"/>
    </location>
</feature>
<evidence type="ECO:0000313" key="2">
    <source>
        <dbReference type="EMBL" id="ROV59149.1"/>
    </source>
</evidence>